<proteinExistence type="predicted"/>
<dbReference type="Pfam" id="PF00012">
    <property type="entry name" value="HSP70"/>
    <property type="match status" value="1"/>
</dbReference>
<dbReference type="InterPro" id="IPR013126">
    <property type="entry name" value="Hsp_70_fam"/>
</dbReference>
<keyword evidence="3" id="KW-0346">Stress response</keyword>
<evidence type="ECO:0000313" key="3">
    <source>
        <dbReference type="EMBL" id="KAK4421838.1"/>
    </source>
</evidence>
<dbReference type="EMBL" id="JACGWO010000008">
    <property type="protein sequence ID" value="KAK4421838.1"/>
    <property type="molecule type" value="Genomic_DNA"/>
</dbReference>
<dbReference type="AlphaFoldDB" id="A0AAE1Y163"/>
<protein>
    <submittedName>
        <fullName evidence="3">Heat shock cognate protein</fullName>
    </submittedName>
</protein>
<keyword evidence="2" id="KW-0067">ATP-binding</keyword>
<keyword evidence="1" id="KW-0547">Nucleotide-binding</keyword>
<comment type="caution">
    <text evidence="3">The sequence shown here is derived from an EMBL/GenBank/DDBJ whole genome shotgun (WGS) entry which is preliminary data.</text>
</comment>
<sequence>MKAVAVRSPETFVGASPIADEAAALVQPSFRRRTNDPASETTVVRLPVLCRVSRCPPRPFLFSFRRAAFLAVAQPFWSPIPNPQSPNYLLHPCRHERLIGDAAKNQIAMNPTNTVFDAKRLIGRRF</sequence>
<name>A0AAE1Y163_9LAMI</name>
<organism evidence="3 4">
    <name type="scientific">Sesamum alatum</name>
    <dbReference type="NCBI Taxonomy" id="300844"/>
    <lineage>
        <taxon>Eukaryota</taxon>
        <taxon>Viridiplantae</taxon>
        <taxon>Streptophyta</taxon>
        <taxon>Embryophyta</taxon>
        <taxon>Tracheophyta</taxon>
        <taxon>Spermatophyta</taxon>
        <taxon>Magnoliopsida</taxon>
        <taxon>eudicotyledons</taxon>
        <taxon>Gunneridae</taxon>
        <taxon>Pentapetalae</taxon>
        <taxon>asterids</taxon>
        <taxon>lamiids</taxon>
        <taxon>Lamiales</taxon>
        <taxon>Pedaliaceae</taxon>
        <taxon>Sesamum</taxon>
    </lineage>
</organism>
<reference evidence="3" key="1">
    <citation type="submission" date="2020-06" db="EMBL/GenBank/DDBJ databases">
        <authorList>
            <person name="Li T."/>
            <person name="Hu X."/>
            <person name="Zhang T."/>
            <person name="Song X."/>
            <person name="Zhang H."/>
            <person name="Dai N."/>
            <person name="Sheng W."/>
            <person name="Hou X."/>
            <person name="Wei L."/>
        </authorList>
    </citation>
    <scope>NUCLEOTIDE SEQUENCE</scope>
    <source>
        <strain evidence="3">3651</strain>
        <tissue evidence="3">Leaf</tissue>
    </source>
</reference>
<accession>A0AAE1Y163</accession>
<dbReference type="InterPro" id="IPR043129">
    <property type="entry name" value="ATPase_NBD"/>
</dbReference>
<evidence type="ECO:0000313" key="4">
    <source>
        <dbReference type="Proteomes" id="UP001293254"/>
    </source>
</evidence>
<evidence type="ECO:0000256" key="1">
    <source>
        <dbReference type="ARBA" id="ARBA00022741"/>
    </source>
</evidence>
<dbReference type="GO" id="GO:0140662">
    <property type="term" value="F:ATP-dependent protein folding chaperone"/>
    <property type="evidence" value="ECO:0007669"/>
    <property type="project" value="InterPro"/>
</dbReference>
<evidence type="ECO:0000256" key="2">
    <source>
        <dbReference type="ARBA" id="ARBA00022840"/>
    </source>
</evidence>
<gene>
    <name evidence="3" type="ORF">Salat_2134400</name>
</gene>
<dbReference type="Gene3D" id="3.30.30.30">
    <property type="match status" value="1"/>
</dbReference>
<dbReference type="Proteomes" id="UP001293254">
    <property type="component" value="Unassembled WGS sequence"/>
</dbReference>
<dbReference type="SUPFAM" id="SSF53067">
    <property type="entry name" value="Actin-like ATPase domain"/>
    <property type="match status" value="1"/>
</dbReference>
<dbReference type="GO" id="GO:0005524">
    <property type="term" value="F:ATP binding"/>
    <property type="evidence" value="ECO:0007669"/>
    <property type="project" value="UniProtKB-KW"/>
</dbReference>
<keyword evidence="4" id="KW-1185">Reference proteome</keyword>
<reference evidence="3" key="2">
    <citation type="journal article" date="2024" name="Plant">
        <title>Genomic evolution and insights into agronomic trait innovations of Sesamum species.</title>
        <authorList>
            <person name="Miao H."/>
            <person name="Wang L."/>
            <person name="Qu L."/>
            <person name="Liu H."/>
            <person name="Sun Y."/>
            <person name="Le M."/>
            <person name="Wang Q."/>
            <person name="Wei S."/>
            <person name="Zheng Y."/>
            <person name="Lin W."/>
            <person name="Duan Y."/>
            <person name="Cao H."/>
            <person name="Xiong S."/>
            <person name="Wang X."/>
            <person name="Wei L."/>
            <person name="Li C."/>
            <person name="Ma Q."/>
            <person name="Ju M."/>
            <person name="Zhao R."/>
            <person name="Li G."/>
            <person name="Mu C."/>
            <person name="Tian Q."/>
            <person name="Mei H."/>
            <person name="Zhang T."/>
            <person name="Gao T."/>
            <person name="Zhang H."/>
        </authorList>
    </citation>
    <scope>NUCLEOTIDE SEQUENCE</scope>
    <source>
        <strain evidence="3">3651</strain>
    </source>
</reference>